<reference evidence="1 2" key="1">
    <citation type="submission" date="2017-06" db="EMBL/GenBank/DDBJ databases">
        <title>Comparative genomic analysis of Ambrosia Fusariam Clade fungi.</title>
        <authorList>
            <person name="Stajich J.E."/>
            <person name="Carrillo J."/>
            <person name="Kijimoto T."/>
            <person name="Eskalen A."/>
            <person name="O'Donnell K."/>
            <person name="Kasson M."/>
        </authorList>
    </citation>
    <scope>NUCLEOTIDE SEQUENCE [LARGE SCALE GENOMIC DNA]</scope>
    <source>
        <strain evidence="1 2">NRRL62584</strain>
    </source>
</reference>
<dbReference type="AlphaFoldDB" id="A0A428QY68"/>
<gene>
    <name evidence="1" type="ORF">CEP54_001858</name>
</gene>
<sequence>MAYLLPSTWADTDSVEAQGPFHFDIQDPIAASSKKCYPSTRLFQGVRSWAPLKQTYLHWRYLPAPLKKMADQKAPGGEDSESALLNLANREMSQVEIRAHFLRWMPQEVRDAFTTQFNLSLKASRHLGTMGRLNFDPKTFDLKWEGKQEDLVRLAKDGTLKRLREEIANEEHGAKKRRLMIKITRKLVKTDDETDSETDDEESRCLDKGFLDSVLQKIWGLTNPAQDWDQVATFIECDRYPNYHGLKELTDALEEKVFSHVTRVLVPESADKPYTGPWDGFTRTMLLVTGRISSDAFESGDYEFEKVLLDCEDKSQEGNDAFRMIGVLLGMSMDPDEMETMMKPLAKRLIGLESVAKQIEVHQSIKDFLDGKGSKA</sequence>
<comment type="caution">
    <text evidence="1">The sequence shown here is derived from an EMBL/GenBank/DDBJ whole genome shotgun (WGS) entry which is preliminary data.</text>
</comment>
<dbReference type="Proteomes" id="UP000288168">
    <property type="component" value="Unassembled WGS sequence"/>
</dbReference>
<evidence type="ECO:0000313" key="2">
    <source>
        <dbReference type="Proteomes" id="UP000288168"/>
    </source>
</evidence>
<keyword evidence="2" id="KW-1185">Reference proteome</keyword>
<proteinExistence type="predicted"/>
<dbReference type="EMBL" id="NKCI01000010">
    <property type="protein sequence ID" value="RSL70265.1"/>
    <property type="molecule type" value="Genomic_DNA"/>
</dbReference>
<protein>
    <submittedName>
        <fullName evidence="1">Uncharacterized protein</fullName>
    </submittedName>
</protein>
<accession>A0A428QY68</accession>
<organism evidence="1 2">
    <name type="scientific">Fusarium duplospermum</name>
    <dbReference type="NCBI Taxonomy" id="1325734"/>
    <lineage>
        <taxon>Eukaryota</taxon>
        <taxon>Fungi</taxon>
        <taxon>Dikarya</taxon>
        <taxon>Ascomycota</taxon>
        <taxon>Pezizomycotina</taxon>
        <taxon>Sordariomycetes</taxon>
        <taxon>Hypocreomycetidae</taxon>
        <taxon>Hypocreales</taxon>
        <taxon>Nectriaceae</taxon>
        <taxon>Fusarium</taxon>
        <taxon>Fusarium solani species complex</taxon>
    </lineage>
</organism>
<name>A0A428QY68_9HYPO</name>
<dbReference type="OrthoDB" id="10454633at2759"/>
<evidence type="ECO:0000313" key="1">
    <source>
        <dbReference type="EMBL" id="RSL70265.1"/>
    </source>
</evidence>